<dbReference type="AlphaFoldDB" id="A0AAV7GL26"/>
<sequence>MTAGRAFRSEGGGVANPYGRSFGQRKWTTEEGGWAEPWGSGHVRRREGRWDSHPRYIRKI</sequence>
<protein>
    <submittedName>
        <fullName evidence="2">Uncharacterized protein</fullName>
    </submittedName>
</protein>
<evidence type="ECO:0000256" key="1">
    <source>
        <dbReference type="SAM" id="MobiDB-lite"/>
    </source>
</evidence>
<gene>
    <name evidence="2" type="ORF">IEQ34_014559</name>
</gene>
<accession>A0AAV7GL26</accession>
<name>A0AAV7GL26_DENCH</name>
<evidence type="ECO:0000313" key="3">
    <source>
        <dbReference type="Proteomes" id="UP000775213"/>
    </source>
</evidence>
<comment type="caution">
    <text evidence="2">The sequence shown here is derived from an EMBL/GenBank/DDBJ whole genome shotgun (WGS) entry which is preliminary data.</text>
</comment>
<organism evidence="2 3">
    <name type="scientific">Dendrobium chrysotoxum</name>
    <name type="common">Orchid</name>
    <dbReference type="NCBI Taxonomy" id="161865"/>
    <lineage>
        <taxon>Eukaryota</taxon>
        <taxon>Viridiplantae</taxon>
        <taxon>Streptophyta</taxon>
        <taxon>Embryophyta</taxon>
        <taxon>Tracheophyta</taxon>
        <taxon>Spermatophyta</taxon>
        <taxon>Magnoliopsida</taxon>
        <taxon>Liliopsida</taxon>
        <taxon>Asparagales</taxon>
        <taxon>Orchidaceae</taxon>
        <taxon>Epidendroideae</taxon>
        <taxon>Malaxideae</taxon>
        <taxon>Dendrobiinae</taxon>
        <taxon>Dendrobium</taxon>
    </lineage>
</organism>
<reference evidence="2 3" key="1">
    <citation type="journal article" date="2021" name="Hortic Res">
        <title>Chromosome-scale assembly of the Dendrobium chrysotoxum genome enhances the understanding of orchid evolution.</title>
        <authorList>
            <person name="Zhang Y."/>
            <person name="Zhang G.Q."/>
            <person name="Zhang D."/>
            <person name="Liu X.D."/>
            <person name="Xu X.Y."/>
            <person name="Sun W.H."/>
            <person name="Yu X."/>
            <person name="Zhu X."/>
            <person name="Wang Z.W."/>
            <person name="Zhao X."/>
            <person name="Zhong W.Y."/>
            <person name="Chen H."/>
            <person name="Yin W.L."/>
            <person name="Huang T."/>
            <person name="Niu S.C."/>
            <person name="Liu Z.J."/>
        </authorList>
    </citation>
    <scope>NUCLEOTIDE SEQUENCE [LARGE SCALE GENOMIC DNA]</scope>
    <source>
        <strain evidence="2">Lindl</strain>
    </source>
</reference>
<keyword evidence="3" id="KW-1185">Reference proteome</keyword>
<feature type="region of interest" description="Disordered" evidence="1">
    <location>
        <begin position="1"/>
        <end position="23"/>
    </location>
</feature>
<proteinExistence type="predicted"/>
<dbReference type="EMBL" id="JAGFBR010000013">
    <property type="protein sequence ID" value="KAH0456652.1"/>
    <property type="molecule type" value="Genomic_DNA"/>
</dbReference>
<dbReference type="Proteomes" id="UP000775213">
    <property type="component" value="Unassembled WGS sequence"/>
</dbReference>
<evidence type="ECO:0000313" key="2">
    <source>
        <dbReference type="EMBL" id="KAH0456652.1"/>
    </source>
</evidence>